<name>A0ABV2KZP8_9HYPH</name>
<keyword evidence="1" id="KW-0732">Signal</keyword>
<organism evidence="2 3">
    <name type="scientific">Methylobacterium goesingense</name>
    <dbReference type="NCBI Taxonomy" id="243690"/>
    <lineage>
        <taxon>Bacteria</taxon>
        <taxon>Pseudomonadati</taxon>
        <taxon>Pseudomonadota</taxon>
        <taxon>Alphaproteobacteria</taxon>
        <taxon>Hyphomicrobiales</taxon>
        <taxon>Methylobacteriaceae</taxon>
        <taxon>Methylobacterium</taxon>
    </lineage>
</organism>
<reference evidence="2 3" key="1">
    <citation type="submission" date="2024-06" db="EMBL/GenBank/DDBJ databases">
        <title>Genomic Encyclopedia of Type Strains, Phase IV (KMG-IV): sequencing the most valuable type-strain genomes for metagenomic binning, comparative biology and taxonomic classification.</title>
        <authorList>
            <person name="Goeker M."/>
        </authorList>
    </citation>
    <scope>NUCLEOTIDE SEQUENCE [LARGE SCALE GENOMIC DNA]</scope>
    <source>
        <strain evidence="2 3">DSM 21331</strain>
    </source>
</reference>
<proteinExistence type="predicted"/>
<feature type="chain" id="PRO_5046789411" evidence="1">
    <location>
        <begin position="28"/>
        <end position="117"/>
    </location>
</feature>
<dbReference type="EMBL" id="JBEPMM010000001">
    <property type="protein sequence ID" value="MET3691037.1"/>
    <property type="molecule type" value="Genomic_DNA"/>
</dbReference>
<feature type="signal peptide" evidence="1">
    <location>
        <begin position="1"/>
        <end position="27"/>
    </location>
</feature>
<evidence type="ECO:0000313" key="2">
    <source>
        <dbReference type="EMBL" id="MET3691037.1"/>
    </source>
</evidence>
<dbReference type="Proteomes" id="UP001549145">
    <property type="component" value="Unassembled WGS sequence"/>
</dbReference>
<evidence type="ECO:0000256" key="1">
    <source>
        <dbReference type="SAM" id="SignalP"/>
    </source>
</evidence>
<evidence type="ECO:0000313" key="3">
    <source>
        <dbReference type="Proteomes" id="UP001549145"/>
    </source>
</evidence>
<sequence>MRRATANFGALLALALTAQVSLAPAFAAGDGESPAKAPAAIEKTFLIPSSEGYGVGDCLTNGESACGQVVANAWCEAQGFASAGSFGVAAQDEYTGAIPAPPVVKPAERPIRITCQD</sequence>
<comment type="caution">
    <text evidence="2">The sequence shown here is derived from an EMBL/GenBank/DDBJ whole genome shotgun (WGS) entry which is preliminary data.</text>
</comment>
<accession>A0ABV2KZP8</accession>
<keyword evidence="3" id="KW-1185">Reference proteome</keyword>
<gene>
    <name evidence="2" type="ORF">ABID43_000556</name>
</gene>
<dbReference type="RefSeq" id="WP_238278030.1">
    <property type="nucleotide sequence ID" value="NZ_BPQL01000027.1"/>
</dbReference>
<protein>
    <submittedName>
        <fullName evidence="2">Uncharacterized protein</fullName>
    </submittedName>
</protein>